<comment type="caution">
    <text evidence="2">The sequence shown here is derived from an EMBL/GenBank/DDBJ whole genome shotgun (WGS) entry which is preliminary data.</text>
</comment>
<protein>
    <submittedName>
        <fullName evidence="2">Uncharacterized protein</fullName>
    </submittedName>
</protein>
<dbReference type="AlphaFoldDB" id="A0A5D3WN12"/>
<dbReference type="EMBL" id="VNIB01000001">
    <property type="protein sequence ID" value="TYO99894.1"/>
    <property type="molecule type" value="Genomic_DNA"/>
</dbReference>
<sequence>MEKERFERATDGMESPPSRPNPFRPVWSDPDMTCDSCRYNDQDIDTFPCARCHTRTQ</sequence>
<dbReference type="Proteomes" id="UP000324159">
    <property type="component" value="Unassembled WGS sequence"/>
</dbReference>
<name>A0A5D3WN12_9BACT</name>
<reference evidence="2 3" key="1">
    <citation type="submission" date="2019-07" db="EMBL/GenBank/DDBJ databases">
        <title>Genomic Encyclopedia of Type Strains, Phase IV (KMG-IV): sequencing the most valuable type-strain genomes for metagenomic binning, comparative biology and taxonomic classification.</title>
        <authorList>
            <person name="Goeker M."/>
        </authorList>
    </citation>
    <scope>NUCLEOTIDE SEQUENCE [LARGE SCALE GENOMIC DNA]</scope>
    <source>
        <strain evidence="2 3">SS015</strain>
    </source>
</reference>
<feature type="compositionally biased region" description="Basic and acidic residues" evidence="1">
    <location>
        <begin position="1"/>
        <end position="11"/>
    </location>
</feature>
<accession>A0A5D3WN12</accession>
<organism evidence="2 3">
    <name type="scientific">Geothermobacter ehrlichii</name>
    <dbReference type="NCBI Taxonomy" id="213224"/>
    <lineage>
        <taxon>Bacteria</taxon>
        <taxon>Pseudomonadati</taxon>
        <taxon>Thermodesulfobacteriota</taxon>
        <taxon>Desulfuromonadia</taxon>
        <taxon>Desulfuromonadales</taxon>
        <taxon>Geothermobacteraceae</taxon>
        <taxon>Geothermobacter</taxon>
    </lineage>
</organism>
<feature type="region of interest" description="Disordered" evidence="1">
    <location>
        <begin position="1"/>
        <end position="26"/>
    </location>
</feature>
<evidence type="ECO:0000313" key="2">
    <source>
        <dbReference type="EMBL" id="TYO99894.1"/>
    </source>
</evidence>
<keyword evidence="3" id="KW-1185">Reference proteome</keyword>
<evidence type="ECO:0000313" key="3">
    <source>
        <dbReference type="Proteomes" id="UP000324159"/>
    </source>
</evidence>
<dbReference type="RefSeq" id="WP_187426562.1">
    <property type="nucleotide sequence ID" value="NZ_VNIB01000001.1"/>
</dbReference>
<proteinExistence type="predicted"/>
<evidence type="ECO:0000256" key="1">
    <source>
        <dbReference type="SAM" id="MobiDB-lite"/>
    </source>
</evidence>
<gene>
    <name evidence="2" type="ORF">EDC39_10154</name>
</gene>